<evidence type="ECO:0000313" key="4">
    <source>
        <dbReference type="Proteomes" id="UP000030700"/>
    </source>
</evidence>
<accession>A0A0S6VSA4</accession>
<dbReference type="CDD" id="cd16345">
    <property type="entry name" value="LMWP_ArsC"/>
    <property type="match status" value="1"/>
</dbReference>
<organism evidence="3">
    <name type="scientific">Candidatus Moduliflexus flocculans</name>
    <dbReference type="NCBI Taxonomy" id="1499966"/>
    <lineage>
        <taxon>Bacteria</taxon>
        <taxon>Candidatus Moduliflexota</taxon>
        <taxon>Candidatus Moduliflexia</taxon>
        <taxon>Candidatus Moduliflexales</taxon>
        <taxon>Candidatus Moduliflexaceae</taxon>
    </lineage>
</organism>
<keyword evidence="1" id="KW-0059">Arsenical resistance</keyword>
<dbReference type="SUPFAM" id="SSF52788">
    <property type="entry name" value="Phosphotyrosine protein phosphatases I"/>
    <property type="match status" value="1"/>
</dbReference>
<dbReference type="InterPro" id="IPR023485">
    <property type="entry name" value="Ptyr_pPase"/>
</dbReference>
<dbReference type="Pfam" id="PF01451">
    <property type="entry name" value="LMWPc"/>
    <property type="match status" value="1"/>
</dbReference>
<dbReference type="Proteomes" id="UP000030700">
    <property type="component" value="Unassembled WGS sequence"/>
</dbReference>
<dbReference type="InterPro" id="IPR036196">
    <property type="entry name" value="Ptyr_pPase_sf"/>
</dbReference>
<feature type="domain" description="Phosphotyrosine protein phosphatase I" evidence="2">
    <location>
        <begin position="4"/>
        <end position="140"/>
    </location>
</feature>
<protein>
    <submittedName>
        <fullName evidence="3">Protein-tyrosine phosphatase, low molecular weight</fullName>
    </submittedName>
</protein>
<evidence type="ECO:0000256" key="1">
    <source>
        <dbReference type="ARBA" id="ARBA00022849"/>
    </source>
</evidence>
<keyword evidence="4" id="KW-1185">Reference proteome</keyword>
<dbReference type="SMART" id="SM00226">
    <property type="entry name" value="LMWPc"/>
    <property type="match status" value="1"/>
</dbReference>
<dbReference type="STRING" id="1499966.U14_01489"/>
<evidence type="ECO:0000259" key="2">
    <source>
        <dbReference type="SMART" id="SM00226"/>
    </source>
</evidence>
<proteinExistence type="predicted"/>
<dbReference type="GO" id="GO:0046685">
    <property type="term" value="P:response to arsenic-containing substance"/>
    <property type="evidence" value="ECO:0007669"/>
    <property type="project" value="UniProtKB-KW"/>
</dbReference>
<evidence type="ECO:0000313" key="3">
    <source>
        <dbReference type="EMBL" id="GAK50261.1"/>
    </source>
</evidence>
<name>A0A0S6VSA4_9BACT</name>
<dbReference type="AlphaFoldDB" id="A0A0S6VSA4"/>
<dbReference type="Gene3D" id="3.40.50.2300">
    <property type="match status" value="1"/>
</dbReference>
<dbReference type="PANTHER" id="PTHR43428:SF1">
    <property type="entry name" value="ARSENATE REDUCTASE"/>
    <property type="match status" value="1"/>
</dbReference>
<dbReference type="EMBL" id="DF820456">
    <property type="protein sequence ID" value="GAK50261.1"/>
    <property type="molecule type" value="Genomic_DNA"/>
</dbReference>
<reference evidence="3" key="1">
    <citation type="journal article" date="2015" name="PeerJ">
        <title>First genomic representation of candidate bacterial phylum KSB3 points to enhanced environmental sensing as a trigger of wastewater bulking.</title>
        <authorList>
            <person name="Sekiguchi Y."/>
            <person name="Ohashi A."/>
            <person name="Parks D.H."/>
            <person name="Yamauchi T."/>
            <person name="Tyson G.W."/>
            <person name="Hugenholtz P."/>
        </authorList>
    </citation>
    <scope>NUCLEOTIDE SEQUENCE [LARGE SCALE GENOMIC DNA]</scope>
</reference>
<dbReference type="PANTHER" id="PTHR43428">
    <property type="entry name" value="ARSENATE REDUCTASE"/>
    <property type="match status" value="1"/>
</dbReference>
<gene>
    <name evidence="3" type="ORF">U14_01489</name>
</gene>
<sequence>MNTRTVLFVCVHNSARSQMAEAFLNRIGGDDFYAESAGLEPGQLNPVVIAVMQEIGIDLTGKQIHDVFDFVKQGKQYDYVITVCDEAAGERCPVFPGKAERLHWTFEDPSSFKGPEEQRIMKTRMVRDQIYQRVNTFVEERRTLTVKKEHPLQARV</sequence>
<dbReference type="HOGENOM" id="CLU_071415_3_2_0"/>